<proteinExistence type="predicted"/>
<feature type="compositionally biased region" description="Basic and acidic residues" evidence="1">
    <location>
        <begin position="422"/>
        <end position="434"/>
    </location>
</feature>
<name>A0A8H4IVZ4_9PEZI</name>
<sequence length="459" mass="51048">MAEAQDPLCPKPFRPFTRVSLDPSRHPDVYRPPRVPAQHQGYRHPTAFPVSPPETGSSPTYISPSPQIWRQPDQRVSPPCSGSSGTYIESSPQRSNSTETYINSSSSNTYINTHHSSSNGTYIDSSPQQSISGRRLTDPYPQLSYSSNQHISTSPQATIYSGNKPKSLPYYHTPRSTVSASPPLQHHGVPYTDSPPHGYGLNGQSPCTPTTPSYPASYGTTTTHLSPPSPWAETQDSAAPTPISIAHQRPPLPHPSHDAHHPPPPPPPPLPTHAYPPPQPQQASPEHFPPIQTGVYRTYPVPVSTSNSASSTTKNARFPTDSDSSGVSVTSSISNPARHLPRRERRRSQRRGHVAFRGGYGTDASTSADEGGETTDFESEDDEKDRRHHHRRKGMEDSGDEAEREVKEHRRREAKRRKYKRKLEDLRSEQEREVRMDRKYDSWPALLDLAAFFATYILT</sequence>
<comment type="caution">
    <text evidence="2">The sequence shown here is derived from an EMBL/GenBank/DDBJ whole genome shotgun (WGS) entry which is preliminary data.</text>
</comment>
<feature type="compositionally biased region" description="Polar residues" evidence="1">
    <location>
        <begin position="143"/>
        <end position="161"/>
    </location>
</feature>
<reference evidence="2" key="1">
    <citation type="submission" date="2020-04" db="EMBL/GenBank/DDBJ databases">
        <title>Genome Assembly and Annotation of Botryosphaeria dothidea sdau 11-99, a Latent Pathogen of Apple Fruit Ring Rot in China.</title>
        <authorList>
            <person name="Yu C."/>
            <person name="Diao Y."/>
            <person name="Lu Q."/>
            <person name="Zhao J."/>
            <person name="Cui S."/>
            <person name="Peng C."/>
            <person name="He B."/>
            <person name="Liu H."/>
        </authorList>
    </citation>
    <scope>NUCLEOTIDE SEQUENCE [LARGE SCALE GENOMIC DNA]</scope>
    <source>
        <strain evidence="2">Sdau11-99</strain>
    </source>
</reference>
<feature type="compositionally biased region" description="Pro residues" evidence="1">
    <location>
        <begin position="262"/>
        <end position="280"/>
    </location>
</feature>
<protein>
    <submittedName>
        <fullName evidence="2">Uncharacterized protein</fullName>
    </submittedName>
</protein>
<gene>
    <name evidence="2" type="ORF">GTA08_BOTSDO04548</name>
</gene>
<feature type="compositionally biased region" description="Polar residues" evidence="1">
    <location>
        <begin position="80"/>
        <end position="94"/>
    </location>
</feature>
<feature type="compositionally biased region" description="Basic residues" evidence="1">
    <location>
        <begin position="409"/>
        <end position="421"/>
    </location>
</feature>
<evidence type="ECO:0000256" key="1">
    <source>
        <dbReference type="SAM" id="MobiDB-lite"/>
    </source>
</evidence>
<organism evidence="2 3">
    <name type="scientific">Botryosphaeria dothidea</name>
    <dbReference type="NCBI Taxonomy" id="55169"/>
    <lineage>
        <taxon>Eukaryota</taxon>
        <taxon>Fungi</taxon>
        <taxon>Dikarya</taxon>
        <taxon>Ascomycota</taxon>
        <taxon>Pezizomycotina</taxon>
        <taxon>Dothideomycetes</taxon>
        <taxon>Dothideomycetes incertae sedis</taxon>
        <taxon>Botryosphaeriales</taxon>
        <taxon>Botryosphaeriaceae</taxon>
        <taxon>Botryosphaeria</taxon>
    </lineage>
</organism>
<dbReference type="EMBL" id="WWBZ02000022">
    <property type="protein sequence ID" value="KAF4308221.1"/>
    <property type="molecule type" value="Genomic_DNA"/>
</dbReference>
<accession>A0A8H4IVZ4</accession>
<feature type="compositionally biased region" description="Low complexity" evidence="1">
    <location>
        <begin position="95"/>
        <end position="119"/>
    </location>
</feature>
<feature type="compositionally biased region" description="Basic residues" evidence="1">
    <location>
        <begin position="339"/>
        <end position="354"/>
    </location>
</feature>
<feature type="compositionally biased region" description="Polar residues" evidence="1">
    <location>
        <begin position="54"/>
        <end position="68"/>
    </location>
</feature>
<dbReference type="OrthoDB" id="10590102at2759"/>
<evidence type="ECO:0000313" key="3">
    <source>
        <dbReference type="Proteomes" id="UP000572817"/>
    </source>
</evidence>
<dbReference type="Proteomes" id="UP000572817">
    <property type="component" value="Unassembled WGS sequence"/>
</dbReference>
<feature type="compositionally biased region" description="Low complexity" evidence="1">
    <location>
        <begin position="304"/>
        <end position="334"/>
    </location>
</feature>
<dbReference type="AlphaFoldDB" id="A0A8H4IVZ4"/>
<evidence type="ECO:0000313" key="2">
    <source>
        <dbReference type="EMBL" id="KAF4308221.1"/>
    </source>
</evidence>
<feature type="region of interest" description="Disordered" evidence="1">
    <location>
        <begin position="1"/>
        <end position="434"/>
    </location>
</feature>
<feature type="compositionally biased region" description="Acidic residues" evidence="1">
    <location>
        <begin position="370"/>
        <end position="383"/>
    </location>
</feature>
<feature type="compositionally biased region" description="Polar residues" evidence="1">
    <location>
        <begin position="120"/>
        <end position="132"/>
    </location>
</feature>
<keyword evidence="3" id="KW-1185">Reference proteome</keyword>
<feature type="compositionally biased region" description="Polar residues" evidence="1">
    <location>
        <begin position="202"/>
        <end position="238"/>
    </location>
</feature>